<proteinExistence type="predicted"/>
<gene>
    <name evidence="1" type="ORF">IG193_01635</name>
</gene>
<dbReference type="InParanoid" id="A0A7L9FHE2"/>
<protein>
    <recommendedName>
        <fullName evidence="3">Aspartyl protease</fullName>
    </recommendedName>
</protein>
<organism evidence="1 2">
    <name type="scientific">Infirmifilum lucidum</name>
    <dbReference type="NCBI Taxonomy" id="2776706"/>
    <lineage>
        <taxon>Archaea</taxon>
        <taxon>Thermoproteota</taxon>
        <taxon>Thermoprotei</taxon>
        <taxon>Thermofilales</taxon>
        <taxon>Thermofilaceae</taxon>
        <taxon>Infirmifilum</taxon>
    </lineage>
</organism>
<dbReference type="RefSeq" id="WP_192819161.1">
    <property type="nucleotide sequence ID" value="NZ_CP062310.1"/>
</dbReference>
<dbReference type="EMBL" id="CP062310">
    <property type="protein sequence ID" value="QOJ79189.1"/>
    <property type="molecule type" value="Genomic_DNA"/>
</dbReference>
<dbReference type="Proteomes" id="UP000594121">
    <property type="component" value="Chromosome"/>
</dbReference>
<evidence type="ECO:0000313" key="2">
    <source>
        <dbReference type="Proteomes" id="UP000594121"/>
    </source>
</evidence>
<dbReference type="KEGG" id="thel:IG193_01635"/>
<dbReference type="GeneID" id="59148557"/>
<dbReference type="AlphaFoldDB" id="A0A7L9FHE2"/>
<evidence type="ECO:0000313" key="1">
    <source>
        <dbReference type="EMBL" id="QOJ79189.1"/>
    </source>
</evidence>
<reference evidence="1 2" key="1">
    <citation type="submission" date="2020-10" db="EMBL/GenBank/DDBJ databases">
        <title>Thermofilum lucidum 3507LT sp. nov. a novel member of Thermofilaceae family isolated from Chile hot spring, and proposal of description order Thermofilales.</title>
        <authorList>
            <person name="Zayulina K.S."/>
            <person name="Elcheninov A.G."/>
            <person name="Toshchakov S.V."/>
            <person name="Kublanov I.V."/>
        </authorList>
    </citation>
    <scope>NUCLEOTIDE SEQUENCE [LARGE SCALE GENOMIC DNA]</scope>
    <source>
        <strain evidence="1 2">3507LT</strain>
    </source>
</reference>
<name>A0A7L9FHE2_9CREN</name>
<accession>A0A7L9FHE2</accession>
<evidence type="ECO:0008006" key="3">
    <source>
        <dbReference type="Google" id="ProtNLM"/>
    </source>
</evidence>
<sequence length="134" mass="14833">MESGRTVRGWYSDRERPPVPCIRLKVYTPSERYLAEIDANVDTGFSGSLLISPDLYIKLGLALYEEPEVVRGSVAGGYFIDLRVSNGIVELNGLRTACKIYTALLAKKNLVGRALLNRFRLVLDGKSGVVEVEL</sequence>
<keyword evidence="2" id="KW-1185">Reference proteome</keyword>